<evidence type="ECO:0000256" key="3">
    <source>
        <dbReference type="ARBA" id="ARBA00022833"/>
    </source>
</evidence>
<dbReference type="EMBL" id="JAINDJ010000003">
    <property type="protein sequence ID" value="KAG9454390.1"/>
    <property type="molecule type" value="Genomic_DNA"/>
</dbReference>
<dbReference type="GO" id="GO:0008270">
    <property type="term" value="F:zinc ion binding"/>
    <property type="evidence" value="ECO:0007669"/>
    <property type="project" value="UniProtKB-KW"/>
</dbReference>
<gene>
    <name evidence="6" type="ORF">H6P81_007294</name>
</gene>
<name>A0AAV7F202_ARIFI</name>
<reference evidence="6 7" key="1">
    <citation type="submission" date="2021-07" db="EMBL/GenBank/DDBJ databases">
        <title>The Aristolochia fimbriata genome: insights into angiosperm evolution, floral development and chemical biosynthesis.</title>
        <authorList>
            <person name="Jiao Y."/>
        </authorList>
    </citation>
    <scope>NUCLEOTIDE SEQUENCE [LARGE SCALE GENOMIC DNA]</scope>
    <source>
        <strain evidence="6">IBCAS-2021</strain>
        <tissue evidence="6">Leaf</tissue>
    </source>
</reference>
<dbReference type="PANTHER" id="PTHR22765">
    <property type="entry name" value="RING FINGER AND PROTEASE ASSOCIATED DOMAIN-CONTAINING"/>
    <property type="match status" value="1"/>
</dbReference>
<evidence type="ECO:0000256" key="2">
    <source>
        <dbReference type="ARBA" id="ARBA00022771"/>
    </source>
</evidence>
<dbReference type="InterPro" id="IPR051826">
    <property type="entry name" value="E3_ubiquitin-ligase_domain"/>
</dbReference>
<evidence type="ECO:0000313" key="6">
    <source>
        <dbReference type="EMBL" id="KAG9454390.1"/>
    </source>
</evidence>
<dbReference type="PANTHER" id="PTHR22765:SF272">
    <property type="entry name" value="E3 UBIQUITIN-PROTEIN LIGASE PRAJA-2"/>
    <property type="match status" value="1"/>
</dbReference>
<accession>A0AAV7F202</accession>
<dbReference type="GO" id="GO:0006511">
    <property type="term" value="P:ubiquitin-dependent protein catabolic process"/>
    <property type="evidence" value="ECO:0007669"/>
    <property type="project" value="TreeGrafter"/>
</dbReference>
<dbReference type="SUPFAM" id="SSF57850">
    <property type="entry name" value="RING/U-box"/>
    <property type="match status" value="1"/>
</dbReference>
<organism evidence="6 7">
    <name type="scientific">Aristolochia fimbriata</name>
    <name type="common">White veined hardy Dutchman's pipe vine</name>
    <dbReference type="NCBI Taxonomy" id="158543"/>
    <lineage>
        <taxon>Eukaryota</taxon>
        <taxon>Viridiplantae</taxon>
        <taxon>Streptophyta</taxon>
        <taxon>Embryophyta</taxon>
        <taxon>Tracheophyta</taxon>
        <taxon>Spermatophyta</taxon>
        <taxon>Magnoliopsida</taxon>
        <taxon>Magnoliidae</taxon>
        <taxon>Piperales</taxon>
        <taxon>Aristolochiaceae</taxon>
        <taxon>Aristolochia</taxon>
    </lineage>
</organism>
<evidence type="ECO:0000259" key="5">
    <source>
        <dbReference type="PROSITE" id="PS50089"/>
    </source>
</evidence>
<protein>
    <recommendedName>
        <fullName evidence="5">RING-type domain-containing protein</fullName>
    </recommendedName>
</protein>
<keyword evidence="7" id="KW-1185">Reference proteome</keyword>
<dbReference type="Proteomes" id="UP000825729">
    <property type="component" value="Unassembled WGS sequence"/>
</dbReference>
<proteinExistence type="predicted"/>
<dbReference type="InterPro" id="IPR011016">
    <property type="entry name" value="Znf_RING-CH"/>
</dbReference>
<evidence type="ECO:0000313" key="7">
    <source>
        <dbReference type="Proteomes" id="UP000825729"/>
    </source>
</evidence>
<sequence length="224" mass="24319">MAAPDQNLSFAIAFSPSYHAPSEAPTVVFSFSGQKNCYVVDGSGAENRAAVTQIRTMPRKSFHFPLCLLFAPLQWRQTASSMLSSFNHYSSTGTAAAQYSPLLLRLCDLVPARADLARSHGYSRLDVVIDVRMWVPLVLPTAVPVPSAAREEVQLFCGSGMKLKELGEIGGGETCAICFEEFGESKKVVTETPCAHLFHSDCLLPWLVSATTSTTCPLCRSTLH</sequence>
<dbReference type="InterPro" id="IPR001841">
    <property type="entry name" value="Znf_RING"/>
</dbReference>
<dbReference type="AlphaFoldDB" id="A0AAV7F202"/>
<evidence type="ECO:0000256" key="4">
    <source>
        <dbReference type="PROSITE-ProRule" id="PRU00175"/>
    </source>
</evidence>
<keyword evidence="1" id="KW-0479">Metal-binding</keyword>
<feature type="domain" description="RING-type" evidence="5">
    <location>
        <begin position="175"/>
        <end position="220"/>
    </location>
</feature>
<keyword evidence="3" id="KW-0862">Zinc</keyword>
<dbReference type="SMART" id="SM00184">
    <property type="entry name" value="RING"/>
    <property type="match status" value="1"/>
</dbReference>
<dbReference type="Pfam" id="PF13639">
    <property type="entry name" value="zf-RING_2"/>
    <property type="match status" value="1"/>
</dbReference>
<dbReference type="CDD" id="cd16454">
    <property type="entry name" value="RING-H2_PA-TM-RING"/>
    <property type="match status" value="1"/>
</dbReference>
<comment type="caution">
    <text evidence="6">The sequence shown here is derived from an EMBL/GenBank/DDBJ whole genome shotgun (WGS) entry which is preliminary data.</text>
</comment>
<dbReference type="SMART" id="SM00744">
    <property type="entry name" value="RINGv"/>
    <property type="match status" value="1"/>
</dbReference>
<dbReference type="PROSITE" id="PS50089">
    <property type="entry name" value="ZF_RING_2"/>
    <property type="match status" value="1"/>
</dbReference>
<dbReference type="GO" id="GO:0061630">
    <property type="term" value="F:ubiquitin protein ligase activity"/>
    <property type="evidence" value="ECO:0007669"/>
    <property type="project" value="TreeGrafter"/>
</dbReference>
<evidence type="ECO:0000256" key="1">
    <source>
        <dbReference type="ARBA" id="ARBA00022723"/>
    </source>
</evidence>
<keyword evidence="2 4" id="KW-0863">Zinc-finger</keyword>
<dbReference type="Gene3D" id="3.30.40.10">
    <property type="entry name" value="Zinc/RING finger domain, C3HC4 (zinc finger)"/>
    <property type="match status" value="1"/>
</dbReference>
<dbReference type="InterPro" id="IPR013083">
    <property type="entry name" value="Znf_RING/FYVE/PHD"/>
</dbReference>